<evidence type="ECO:0000313" key="7">
    <source>
        <dbReference type="EMBL" id="MBB2149521.1"/>
    </source>
</evidence>
<comment type="subunit">
    <text evidence="4">Homodimer.</text>
</comment>
<dbReference type="EMBL" id="WNXC01000003">
    <property type="protein sequence ID" value="MBB2149521.1"/>
    <property type="molecule type" value="Genomic_DNA"/>
</dbReference>
<dbReference type="InterPro" id="IPR001406">
    <property type="entry name" value="PsdUridine_synth_TruA"/>
</dbReference>
<evidence type="ECO:0000259" key="6">
    <source>
        <dbReference type="Pfam" id="PF01416"/>
    </source>
</evidence>
<organism evidence="7 8">
    <name type="scientific">Pedobacter gandavensis</name>
    <dbReference type="NCBI Taxonomy" id="2679963"/>
    <lineage>
        <taxon>Bacteria</taxon>
        <taxon>Pseudomonadati</taxon>
        <taxon>Bacteroidota</taxon>
        <taxon>Sphingobacteriia</taxon>
        <taxon>Sphingobacteriales</taxon>
        <taxon>Sphingobacteriaceae</taxon>
        <taxon>Pedobacter</taxon>
    </lineage>
</organism>
<comment type="caution">
    <text evidence="4">Lacks conserved residue(s) required for the propagation of feature annotation.</text>
</comment>
<name>A0ABR6EX20_9SPHI</name>
<comment type="function">
    <text evidence="4">Formation of pseudouridine at positions 38, 39 and 40 in the anticodon stem and loop of transfer RNAs.</text>
</comment>
<dbReference type="GO" id="GO:0160147">
    <property type="term" value="F:tRNA pseudouridine(38-40) synthase activity"/>
    <property type="evidence" value="ECO:0007669"/>
    <property type="project" value="UniProtKB-EC"/>
</dbReference>
<dbReference type="Proteomes" id="UP000636110">
    <property type="component" value="Unassembled WGS sequence"/>
</dbReference>
<feature type="binding site" evidence="4">
    <location>
        <position position="149"/>
    </location>
    <ligand>
        <name>substrate</name>
    </ligand>
</feature>
<evidence type="ECO:0000256" key="3">
    <source>
        <dbReference type="ARBA" id="ARBA00023235"/>
    </source>
</evidence>
<dbReference type="Pfam" id="PF01416">
    <property type="entry name" value="PseudoU_synth_1"/>
    <property type="match status" value="1"/>
</dbReference>
<evidence type="ECO:0000256" key="4">
    <source>
        <dbReference type="HAMAP-Rule" id="MF_00171"/>
    </source>
</evidence>
<feature type="domain" description="Pseudouridine synthase I TruA alpha/beta" evidence="6">
    <location>
        <begin position="187"/>
        <end position="282"/>
    </location>
</feature>
<dbReference type="InterPro" id="IPR020097">
    <property type="entry name" value="PsdUridine_synth_TruA_a/b_dom"/>
</dbReference>
<dbReference type="SUPFAM" id="SSF55120">
    <property type="entry name" value="Pseudouridine synthase"/>
    <property type="match status" value="1"/>
</dbReference>
<dbReference type="PIRSF" id="PIRSF001430">
    <property type="entry name" value="tRNA_psdUrid_synth"/>
    <property type="match status" value="1"/>
</dbReference>
<dbReference type="Gene3D" id="3.30.70.580">
    <property type="entry name" value="Pseudouridine synthase I, catalytic domain, N-terminal subdomain"/>
    <property type="match status" value="1"/>
</dbReference>
<accession>A0ABR6EX20</accession>
<dbReference type="Gene3D" id="3.30.70.660">
    <property type="entry name" value="Pseudouridine synthase I, catalytic domain, C-terminal subdomain"/>
    <property type="match status" value="1"/>
</dbReference>
<keyword evidence="3 4" id="KW-0413">Isomerase</keyword>
<dbReference type="InterPro" id="IPR020095">
    <property type="entry name" value="PsdUridine_synth_TruA_C"/>
</dbReference>
<reference evidence="7 8" key="1">
    <citation type="submission" date="2019-11" db="EMBL/GenBank/DDBJ databases">
        <title>Description of Pedobacter sp. LMG 31462T.</title>
        <authorList>
            <person name="Carlier A."/>
            <person name="Qi S."/>
            <person name="Vandamme P."/>
        </authorList>
    </citation>
    <scope>NUCLEOTIDE SEQUENCE [LARGE SCALE GENOMIC DNA]</scope>
    <source>
        <strain evidence="7 8">LMG 31462</strain>
    </source>
</reference>
<proteinExistence type="inferred from homology"/>
<evidence type="ECO:0000256" key="2">
    <source>
        <dbReference type="ARBA" id="ARBA00022694"/>
    </source>
</evidence>
<dbReference type="NCBIfam" id="TIGR00071">
    <property type="entry name" value="hisT_truA"/>
    <property type="match status" value="1"/>
</dbReference>
<comment type="caution">
    <text evidence="7">The sequence shown here is derived from an EMBL/GenBank/DDBJ whole genome shotgun (WGS) entry which is preliminary data.</text>
</comment>
<evidence type="ECO:0000256" key="5">
    <source>
        <dbReference type="RuleBase" id="RU003792"/>
    </source>
</evidence>
<feature type="active site" description="Nucleophile" evidence="4">
    <location>
        <position position="87"/>
    </location>
</feature>
<dbReference type="HAMAP" id="MF_00171">
    <property type="entry name" value="TruA"/>
    <property type="match status" value="1"/>
</dbReference>
<keyword evidence="8" id="KW-1185">Reference proteome</keyword>
<sequence>MYHISSIISTNILKGLYLPINILIQKIKFALLKPNIQRYFIELSYNGTAFHGWQIQPNAITVQERLDKALSVYFRQPIASLGCGRTDAGVHATEFFAHFDLEILPEKPVNVEKSIAGINSLLPYQIAVKRVFAVAADAHARFDATQRAYHYYLHFHKDPFKLDRSWLFKGELDVAAMNDAAKLILEHTDFSCFSKSNTQTFTNNCKVTAAYFEEIPGGLKFTISADRFLRNMVRAVVGTLIRVGKKEINKQDFQEIMEQKSRSNAGQSVPACGLYLVSVVYPYVTY</sequence>
<gene>
    <name evidence="4 7" type="primary">truA</name>
    <name evidence="7" type="ORF">GM920_11475</name>
</gene>
<dbReference type="PANTHER" id="PTHR11142:SF0">
    <property type="entry name" value="TRNA PSEUDOURIDINE SYNTHASE-LIKE 1"/>
    <property type="match status" value="1"/>
</dbReference>
<dbReference type="InterPro" id="IPR020094">
    <property type="entry name" value="TruA/RsuA/RluB/E/F_N"/>
</dbReference>
<dbReference type="InterPro" id="IPR020103">
    <property type="entry name" value="PsdUridine_synth_cat_dom_sf"/>
</dbReference>
<keyword evidence="2 4" id="KW-0819">tRNA processing</keyword>
<dbReference type="CDD" id="cd02570">
    <property type="entry name" value="PseudoU_synth_EcTruA"/>
    <property type="match status" value="1"/>
</dbReference>
<evidence type="ECO:0000313" key="8">
    <source>
        <dbReference type="Proteomes" id="UP000636110"/>
    </source>
</evidence>
<protein>
    <recommendedName>
        <fullName evidence="4">tRNA pseudouridine synthase A</fullName>
        <ecNumber evidence="4">5.4.99.12</ecNumber>
    </recommendedName>
    <alternativeName>
        <fullName evidence="4">tRNA pseudouridine(38-40) synthase</fullName>
    </alternativeName>
    <alternativeName>
        <fullName evidence="4">tRNA pseudouridylate synthase I</fullName>
    </alternativeName>
    <alternativeName>
        <fullName evidence="4">tRNA-uridine isomerase I</fullName>
    </alternativeName>
</protein>
<dbReference type="PANTHER" id="PTHR11142">
    <property type="entry name" value="PSEUDOURIDYLATE SYNTHASE"/>
    <property type="match status" value="1"/>
</dbReference>
<comment type="catalytic activity">
    <reaction evidence="4 5">
        <text>uridine(38/39/40) in tRNA = pseudouridine(38/39/40) in tRNA</text>
        <dbReference type="Rhea" id="RHEA:22376"/>
        <dbReference type="Rhea" id="RHEA-COMP:10085"/>
        <dbReference type="Rhea" id="RHEA-COMP:10087"/>
        <dbReference type="ChEBI" id="CHEBI:65314"/>
        <dbReference type="ChEBI" id="CHEBI:65315"/>
        <dbReference type="EC" id="5.4.99.12"/>
    </reaction>
</comment>
<evidence type="ECO:0000256" key="1">
    <source>
        <dbReference type="ARBA" id="ARBA00009375"/>
    </source>
</evidence>
<dbReference type="EC" id="5.4.99.12" evidence="4"/>
<comment type="similarity">
    <text evidence="1 4 5">Belongs to the tRNA pseudouridine synthase TruA family.</text>
</comment>